<evidence type="ECO:0000313" key="7">
    <source>
        <dbReference type="Proteomes" id="UP001049176"/>
    </source>
</evidence>
<dbReference type="PROSITE" id="PS50002">
    <property type="entry name" value="SH3"/>
    <property type="match status" value="1"/>
</dbReference>
<keyword evidence="1 2" id="KW-0728">SH3 domain</keyword>
<accession>A0A9P7RRT9</accession>
<gene>
    <name evidence="6" type="ORF">E1B28_011962</name>
</gene>
<keyword evidence="4" id="KW-1133">Transmembrane helix</keyword>
<evidence type="ECO:0000256" key="1">
    <source>
        <dbReference type="ARBA" id="ARBA00022443"/>
    </source>
</evidence>
<protein>
    <recommendedName>
        <fullName evidence="5">SH3 domain-containing protein</fullName>
    </recommendedName>
</protein>
<dbReference type="Pfam" id="PF00018">
    <property type="entry name" value="SH3_1"/>
    <property type="match status" value="1"/>
</dbReference>
<evidence type="ECO:0000259" key="5">
    <source>
        <dbReference type="PROSITE" id="PS50002"/>
    </source>
</evidence>
<organism evidence="6 7">
    <name type="scientific">Marasmius oreades</name>
    <name type="common">fairy-ring Marasmius</name>
    <dbReference type="NCBI Taxonomy" id="181124"/>
    <lineage>
        <taxon>Eukaryota</taxon>
        <taxon>Fungi</taxon>
        <taxon>Dikarya</taxon>
        <taxon>Basidiomycota</taxon>
        <taxon>Agaricomycotina</taxon>
        <taxon>Agaricomycetes</taxon>
        <taxon>Agaricomycetidae</taxon>
        <taxon>Agaricales</taxon>
        <taxon>Marasmiineae</taxon>
        <taxon>Marasmiaceae</taxon>
        <taxon>Marasmius</taxon>
    </lineage>
</organism>
<reference evidence="6" key="1">
    <citation type="journal article" date="2021" name="Genome Biol. Evol.">
        <title>The assembled and annotated genome of the fairy-ring fungus Marasmius oreades.</title>
        <authorList>
            <person name="Hiltunen M."/>
            <person name="Ament-Velasquez S.L."/>
            <person name="Johannesson H."/>
        </authorList>
    </citation>
    <scope>NUCLEOTIDE SEQUENCE</scope>
    <source>
        <strain evidence="6">03SP1</strain>
    </source>
</reference>
<dbReference type="OrthoDB" id="5983572at2759"/>
<dbReference type="AlphaFoldDB" id="A0A9P7RRT9"/>
<dbReference type="InterPro" id="IPR001452">
    <property type="entry name" value="SH3_domain"/>
</dbReference>
<evidence type="ECO:0000256" key="3">
    <source>
        <dbReference type="SAM" id="MobiDB-lite"/>
    </source>
</evidence>
<dbReference type="SMART" id="SM00326">
    <property type="entry name" value="SH3"/>
    <property type="match status" value="1"/>
</dbReference>
<dbReference type="RefSeq" id="XP_043004384.1">
    <property type="nucleotide sequence ID" value="XM_043157019.1"/>
</dbReference>
<evidence type="ECO:0000256" key="4">
    <source>
        <dbReference type="SAM" id="Phobius"/>
    </source>
</evidence>
<feature type="domain" description="SH3" evidence="5">
    <location>
        <begin position="202"/>
        <end position="270"/>
    </location>
</feature>
<dbReference type="Proteomes" id="UP001049176">
    <property type="component" value="Chromosome 8"/>
</dbReference>
<feature type="transmembrane region" description="Helical" evidence="4">
    <location>
        <begin position="44"/>
        <end position="63"/>
    </location>
</feature>
<dbReference type="GeneID" id="66081037"/>
<keyword evidence="4" id="KW-0812">Transmembrane</keyword>
<dbReference type="Gene3D" id="2.30.30.40">
    <property type="entry name" value="SH3 Domains"/>
    <property type="match status" value="1"/>
</dbReference>
<dbReference type="EMBL" id="CM032188">
    <property type="protein sequence ID" value="KAG7087913.1"/>
    <property type="molecule type" value="Genomic_DNA"/>
</dbReference>
<dbReference type="SUPFAM" id="SSF50044">
    <property type="entry name" value="SH3-domain"/>
    <property type="match status" value="1"/>
</dbReference>
<comment type="caution">
    <text evidence="6">The sequence shown here is derived from an EMBL/GenBank/DDBJ whole genome shotgun (WGS) entry which is preliminary data.</text>
</comment>
<feature type="transmembrane region" description="Helical" evidence="4">
    <location>
        <begin position="7"/>
        <end position="32"/>
    </location>
</feature>
<keyword evidence="4" id="KW-0472">Membrane</keyword>
<feature type="transmembrane region" description="Helical" evidence="4">
    <location>
        <begin position="102"/>
        <end position="122"/>
    </location>
</feature>
<keyword evidence="7" id="KW-1185">Reference proteome</keyword>
<dbReference type="InterPro" id="IPR036028">
    <property type="entry name" value="SH3-like_dom_sf"/>
</dbReference>
<sequence>MINVMNFFRIFFLVTSLIANALWVVALIAQGLTTAKFGHSSVGTLWFAIGLQLLVNVGGLCTLLNRSADLYRSQLSHFAVLAVVFAAIGIDANIYAEQAVRQLVGASWLILLVVDILWIGYFSADPQSRVWKVFHPEPTVIPVATHSNSPPTSIADLDLSSRKSHSAVSQTLNTQQRDGTETTHTVTSRPITDDSGLSSEVWFSHKARACYDYSASTSSAPNEFNFQQVSFKKGDILDVSRIVDKKWWPARTQDGKQGIAPSNYLQIITESSTE</sequence>
<evidence type="ECO:0000256" key="2">
    <source>
        <dbReference type="PROSITE-ProRule" id="PRU00192"/>
    </source>
</evidence>
<dbReference type="PRINTS" id="PR00452">
    <property type="entry name" value="SH3DOMAIN"/>
</dbReference>
<proteinExistence type="predicted"/>
<feature type="region of interest" description="Disordered" evidence="3">
    <location>
        <begin position="168"/>
        <end position="192"/>
    </location>
</feature>
<feature type="transmembrane region" description="Helical" evidence="4">
    <location>
        <begin position="75"/>
        <end position="96"/>
    </location>
</feature>
<dbReference type="KEGG" id="more:E1B28_011962"/>
<name>A0A9P7RRT9_9AGAR</name>
<evidence type="ECO:0000313" key="6">
    <source>
        <dbReference type="EMBL" id="KAG7087913.1"/>
    </source>
</evidence>